<keyword evidence="3" id="KW-0964">Secreted</keyword>
<accession>A0A671XUS2</accession>
<dbReference type="PROSITE" id="PS51468">
    <property type="entry name" value="VIT"/>
    <property type="match status" value="1"/>
</dbReference>
<dbReference type="GeneTree" id="ENSGT00940000157945"/>
<evidence type="ECO:0000259" key="9">
    <source>
        <dbReference type="PROSITE" id="PS51468"/>
    </source>
</evidence>
<dbReference type="FunFam" id="3.40.50.410:FF:000013">
    <property type="entry name" value="inter-alpha-trypsin inhibitor heavy chain H2"/>
    <property type="match status" value="1"/>
</dbReference>
<evidence type="ECO:0000256" key="4">
    <source>
        <dbReference type="ARBA" id="ARBA00022690"/>
    </source>
</evidence>
<evidence type="ECO:0000313" key="11">
    <source>
        <dbReference type="Proteomes" id="UP000472265"/>
    </source>
</evidence>
<dbReference type="InterPro" id="IPR013694">
    <property type="entry name" value="VIT"/>
</dbReference>
<proteinExistence type="inferred from homology"/>
<dbReference type="InterPro" id="IPR002035">
    <property type="entry name" value="VWF_A"/>
</dbReference>
<dbReference type="SUPFAM" id="SSF53300">
    <property type="entry name" value="vWA-like"/>
    <property type="match status" value="1"/>
</dbReference>
<dbReference type="SMART" id="SM00327">
    <property type="entry name" value="VWA"/>
    <property type="match status" value="1"/>
</dbReference>
<name>A0A671XUS2_SPAAU</name>
<reference evidence="10" key="1">
    <citation type="submission" date="2021-04" db="EMBL/GenBank/DDBJ databases">
        <authorList>
            <consortium name="Wellcome Sanger Institute Data Sharing"/>
        </authorList>
    </citation>
    <scope>NUCLEOTIDE SEQUENCE [LARGE SCALE GENOMIC DNA]</scope>
</reference>
<evidence type="ECO:0000256" key="2">
    <source>
        <dbReference type="ARBA" id="ARBA00010158"/>
    </source>
</evidence>
<dbReference type="Ensembl" id="ENSSAUT00010057737.1">
    <property type="protein sequence ID" value="ENSSAUP00010054949.1"/>
    <property type="gene ID" value="ENSSAUG00010022594.1"/>
</dbReference>
<comment type="subcellular location">
    <subcellularLocation>
        <location evidence="1">Secreted</location>
    </subcellularLocation>
</comment>
<gene>
    <name evidence="10" type="primary">ITIH2</name>
    <name evidence="10" type="synonym">itih2</name>
</gene>
<dbReference type="SMART" id="SM00609">
    <property type="entry name" value="VIT"/>
    <property type="match status" value="1"/>
</dbReference>
<evidence type="ECO:0000256" key="1">
    <source>
        <dbReference type="ARBA" id="ARBA00004613"/>
    </source>
</evidence>
<dbReference type="GO" id="GO:0005576">
    <property type="term" value="C:extracellular region"/>
    <property type="evidence" value="ECO:0007669"/>
    <property type="project" value="UniProtKB-SubCell"/>
</dbReference>
<evidence type="ECO:0000256" key="6">
    <source>
        <dbReference type="ARBA" id="ARBA00022900"/>
    </source>
</evidence>
<keyword evidence="5" id="KW-0732">Signal</keyword>
<evidence type="ECO:0000313" key="10">
    <source>
        <dbReference type="Ensembl" id="ENSSAUP00010054949.1"/>
    </source>
</evidence>
<sequence length="588" mass="65975">FKTISPNHWAGFESNHKTFSVQAIRGDDITVKSYKVESRITSRFAHTTVRSSVVNSGSKAQSIGFNVQIPKRAFITNFTMNVNGITFMGSVKEKTVARNLYAQARARGKAAGIVRYRANSQDMETFKTDVHVPPGSNIEFELHYQEMMHRKLGVYEHSLYLQPGRLVPQFQVDVYIYEPKGISTVRTTNTLGEELTQLIKLTSSKDKAHIVFKPNLQQQRKCDNCTGSAIDGVFSVQYDVTRDSNAGELQVSDGHFVQFFAPANLSPLPKNIVFVIDVSGSMWGVKMKQTVEAMQAILDDLTIDDHFSIIDFNHNVRCWSEELVSGSSIQIADAKKYIRNIKPNGGTNINEALMRAVQMLVRASNQGLIDPRSVSMIILVSDGDPTVGEIKLSTIQKNVKRVMREEFSLFSLGIGFDVDYDFLERIAMENRGVAQRIYANHDAADQLRAFYSQVSSPLLRRITVQFPEDTVSDVTQNRFDKYFDGSELVVAGKVLPSDSNTLTSLTTASAVSKMNKSRLQENIISHESEVHQCPLSRPVLQARLDITLETDADTAELDTELAKQQHSFTGFARQMWAYITIKQLISER</sequence>
<keyword evidence="6" id="KW-0722">Serine protease inhibitor</keyword>
<comment type="similarity">
    <text evidence="2">Belongs to the ITIH family.</text>
</comment>
<dbReference type="InterPro" id="IPR036465">
    <property type="entry name" value="vWFA_dom_sf"/>
</dbReference>
<evidence type="ECO:0000256" key="3">
    <source>
        <dbReference type="ARBA" id="ARBA00022525"/>
    </source>
</evidence>
<reference evidence="10" key="3">
    <citation type="submission" date="2025-09" db="UniProtKB">
        <authorList>
            <consortium name="Ensembl"/>
        </authorList>
    </citation>
    <scope>IDENTIFICATION</scope>
</reference>
<feature type="domain" description="VWFA" evidence="8">
    <location>
        <begin position="271"/>
        <end position="454"/>
    </location>
</feature>
<dbReference type="GO" id="GO:0004867">
    <property type="term" value="F:serine-type endopeptidase inhibitor activity"/>
    <property type="evidence" value="ECO:0007669"/>
    <property type="project" value="UniProtKB-KW"/>
</dbReference>
<dbReference type="Pfam" id="PF08487">
    <property type="entry name" value="VIT"/>
    <property type="match status" value="1"/>
</dbReference>
<protein>
    <submittedName>
        <fullName evidence="10">Inter-alpha-trypsin inhibitor heavy chain 2</fullName>
    </submittedName>
</protein>
<evidence type="ECO:0000259" key="8">
    <source>
        <dbReference type="PROSITE" id="PS50234"/>
    </source>
</evidence>
<keyword evidence="11" id="KW-1185">Reference proteome</keyword>
<feature type="domain" description="VIT" evidence="9">
    <location>
        <begin position="15"/>
        <end position="146"/>
    </location>
</feature>
<keyword evidence="7" id="KW-0325">Glycoprotein</keyword>
<dbReference type="Gene3D" id="3.40.50.410">
    <property type="entry name" value="von Willebrand factor, type A domain"/>
    <property type="match status" value="1"/>
</dbReference>
<dbReference type="PANTHER" id="PTHR10338:SF14">
    <property type="entry name" value="INTER-ALPHA-TRYPSIN INHIBITOR HEAVY CHAIN H2"/>
    <property type="match status" value="1"/>
</dbReference>
<organism evidence="10 11">
    <name type="scientific">Sparus aurata</name>
    <name type="common">Gilthead sea bream</name>
    <dbReference type="NCBI Taxonomy" id="8175"/>
    <lineage>
        <taxon>Eukaryota</taxon>
        <taxon>Metazoa</taxon>
        <taxon>Chordata</taxon>
        <taxon>Craniata</taxon>
        <taxon>Vertebrata</taxon>
        <taxon>Euteleostomi</taxon>
        <taxon>Actinopterygii</taxon>
        <taxon>Neopterygii</taxon>
        <taxon>Teleostei</taxon>
        <taxon>Neoteleostei</taxon>
        <taxon>Acanthomorphata</taxon>
        <taxon>Eupercaria</taxon>
        <taxon>Spariformes</taxon>
        <taxon>Sparidae</taxon>
        <taxon>Sparus</taxon>
    </lineage>
</organism>
<dbReference type="AlphaFoldDB" id="A0A671XUS2"/>
<dbReference type="InterPro" id="IPR050934">
    <property type="entry name" value="ITIH"/>
</dbReference>
<keyword evidence="4" id="KW-0646">Protease inhibitor</keyword>
<evidence type="ECO:0000256" key="7">
    <source>
        <dbReference type="ARBA" id="ARBA00023180"/>
    </source>
</evidence>
<dbReference type="PROSITE" id="PS50234">
    <property type="entry name" value="VWFA"/>
    <property type="match status" value="1"/>
</dbReference>
<dbReference type="Proteomes" id="UP000472265">
    <property type="component" value="Chromosome 14"/>
</dbReference>
<reference evidence="10" key="2">
    <citation type="submission" date="2025-08" db="UniProtKB">
        <authorList>
            <consortium name="Ensembl"/>
        </authorList>
    </citation>
    <scope>IDENTIFICATION</scope>
</reference>
<evidence type="ECO:0000256" key="5">
    <source>
        <dbReference type="ARBA" id="ARBA00022729"/>
    </source>
</evidence>
<dbReference type="PANTHER" id="PTHR10338">
    <property type="entry name" value="INTER-ALPHA-TRYPSIN INHIBITOR HEAVY CHAIN FAMILY MEMBER"/>
    <property type="match status" value="1"/>
</dbReference>
<dbReference type="Pfam" id="PF00092">
    <property type="entry name" value="VWA"/>
    <property type="match status" value="1"/>
</dbReference>